<dbReference type="InterPro" id="IPR013728">
    <property type="entry name" value="BT_3987-like_N"/>
</dbReference>
<dbReference type="PROSITE" id="PS51257">
    <property type="entry name" value="PROKAR_LIPOPROTEIN"/>
    <property type="match status" value="1"/>
</dbReference>
<dbReference type="Pfam" id="PF00754">
    <property type="entry name" value="F5_F8_type_C"/>
    <property type="match status" value="1"/>
</dbReference>
<proteinExistence type="predicted"/>
<dbReference type="SUPFAM" id="SSF49785">
    <property type="entry name" value="Galactose-binding domain-like"/>
    <property type="match status" value="1"/>
</dbReference>
<sequence length="312" mass="33741">MHKIYIAIYTCFIVLLAACSKNSERAALPNGSISIQLNANKDTIEMPVSVAKDSTVVISLKAALNGTASASDHWVNFAVDSTKIGDYRARYGAAVLLPRNAYLFYKSMTRLPAGASLSDSAQLNFILQTKLEGYTTYVLPIVIQSVDGTVDGAATSQVLYLVFKTGKPVSISKVGWTIAGFSSVNGTFVATNVLDDNNTTTYWTSNIAQKMPQWVAINFNKDITFSAVNYYLPTALAYPSNGGYPTSILIETSMNGTAWENKGTFAGKIANNMQTLNTGLITARYLRFTVLESVKYASTYDAIFISGIALVP</sequence>
<dbReference type="Proteomes" id="UP000290545">
    <property type="component" value="Unassembled WGS sequence"/>
</dbReference>
<dbReference type="Gene3D" id="2.60.120.260">
    <property type="entry name" value="Galactose-binding domain-like"/>
    <property type="match status" value="1"/>
</dbReference>
<evidence type="ECO:0000313" key="3">
    <source>
        <dbReference type="Proteomes" id="UP000290545"/>
    </source>
</evidence>
<accession>A0A4Q1D441</accession>
<dbReference type="PROSITE" id="PS50022">
    <property type="entry name" value="FA58C_3"/>
    <property type="match status" value="1"/>
</dbReference>
<organism evidence="2 3">
    <name type="scientific">Filimonas effusa</name>
    <dbReference type="NCBI Taxonomy" id="2508721"/>
    <lineage>
        <taxon>Bacteria</taxon>
        <taxon>Pseudomonadati</taxon>
        <taxon>Bacteroidota</taxon>
        <taxon>Chitinophagia</taxon>
        <taxon>Chitinophagales</taxon>
        <taxon>Chitinophagaceae</taxon>
        <taxon>Filimonas</taxon>
    </lineage>
</organism>
<dbReference type="InterPro" id="IPR000421">
    <property type="entry name" value="FA58C"/>
</dbReference>
<dbReference type="Gene3D" id="2.60.40.1740">
    <property type="entry name" value="hypothetical protein (bacova_03559)"/>
    <property type="match status" value="1"/>
</dbReference>
<evidence type="ECO:0000259" key="1">
    <source>
        <dbReference type="PROSITE" id="PS50022"/>
    </source>
</evidence>
<dbReference type="OrthoDB" id="622724at2"/>
<dbReference type="RefSeq" id="WP_129004186.1">
    <property type="nucleotide sequence ID" value="NZ_SDHZ01000002.1"/>
</dbReference>
<dbReference type="Pfam" id="PF08522">
    <property type="entry name" value="BT_3987-like_N"/>
    <property type="match status" value="1"/>
</dbReference>
<evidence type="ECO:0000313" key="2">
    <source>
        <dbReference type="EMBL" id="RXK83159.1"/>
    </source>
</evidence>
<dbReference type="AlphaFoldDB" id="A0A4Q1D441"/>
<reference evidence="2 3" key="1">
    <citation type="submission" date="2019-01" db="EMBL/GenBank/DDBJ databases">
        <title>Filimonas sp. strain TTM-71.</title>
        <authorList>
            <person name="Chen W.-M."/>
        </authorList>
    </citation>
    <scope>NUCLEOTIDE SEQUENCE [LARGE SCALE GENOMIC DNA]</scope>
    <source>
        <strain evidence="2 3">TTM-71</strain>
    </source>
</reference>
<dbReference type="InterPro" id="IPR008979">
    <property type="entry name" value="Galactose-bd-like_sf"/>
</dbReference>
<name>A0A4Q1D441_9BACT</name>
<keyword evidence="3" id="KW-1185">Reference proteome</keyword>
<comment type="caution">
    <text evidence="2">The sequence shown here is derived from an EMBL/GenBank/DDBJ whole genome shotgun (WGS) entry which is preliminary data.</text>
</comment>
<dbReference type="EMBL" id="SDHZ01000002">
    <property type="protein sequence ID" value="RXK83159.1"/>
    <property type="molecule type" value="Genomic_DNA"/>
</dbReference>
<feature type="domain" description="F5/8 type C" evidence="1">
    <location>
        <begin position="156"/>
        <end position="308"/>
    </location>
</feature>
<gene>
    <name evidence="2" type="ORF">ESB13_13655</name>
</gene>
<protein>
    <submittedName>
        <fullName evidence="2">DUF1735 domain-containing protein</fullName>
    </submittedName>
</protein>